<dbReference type="PANTHER" id="PTHR24096">
    <property type="entry name" value="LONG-CHAIN-FATTY-ACID--COA LIGASE"/>
    <property type="match status" value="1"/>
</dbReference>
<dbReference type="Proteomes" id="UP001445076">
    <property type="component" value="Unassembled WGS sequence"/>
</dbReference>
<gene>
    <name evidence="6" type="ORF">OTU49_007593</name>
</gene>
<dbReference type="InterPro" id="IPR000873">
    <property type="entry name" value="AMP-dep_synth/lig_dom"/>
</dbReference>
<dbReference type="GO" id="GO:0046949">
    <property type="term" value="P:fatty-acyl-CoA biosynthetic process"/>
    <property type="evidence" value="ECO:0007669"/>
    <property type="project" value="TreeGrafter"/>
</dbReference>
<dbReference type="Gene3D" id="3.30.300.30">
    <property type="match status" value="1"/>
</dbReference>
<sequence length="496" mass="54401">ECGITGRKYTYGNIVDQALRWAGVVSRVLAAPSSKRNRLTLFSVNAPEFPILLLGSLAAGATVSTVSPNYTADEVARQLIDNETDMLVTDPKLESILIDALTKIKKTIPIFVSGVSAHGHPNIRHILEDSSKPFAEPVQSPLKSTAVILYSSGTTGKPKGVELSHGAITSNLHMFTHPYFFPYLPTTQEYQESVIGVMPFYHVYGMHVVNLITLYLGAKVISLPAFTPQDFVRNIRDHKIRVLHTIPSILNFLCESPEVTSADLESVRVVLCAAAPVLPTTTEAFKKKAPNPILFQEGFGLTETLPSLITPMDDERIGWCGKCVPNTEIKIVDLETGKALPELQRGELCIRSPSLMTGYLNNPVATAETIDQDGFLHTGDVAVHKDGFVSIVDRIKELIKVKGYQVSPSELEDVLQQHPGVVDCAVVGVDDARSGEVPRAYIIRKDCNTTEEQVHEFMRHKVAKYKQLKGGIVFVDTLPRSSIGKILKKELKAIAP</sequence>
<accession>A0AAW0WV90</accession>
<dbReference type="Pfam" id="PF13193">
    <property type="entry name" value="AMP-binding_C"/>
    <property type="match status" value="1"/>
</dbReference>
<keyword evidence="3" id="KW-0576">Peroxisome</keyword>
<evidence type="ECO:0000256" key="1">
    <source>
        <dbReference type="ARBA" id="ARBA00004275"/>
    </source>
</evidence>
<dbReference type="InterPro" id="IPR020845">
    <property type="entry name" value="AMP-binding_CS"/>
</dbReference>
<dbReference type="Pfam" id="PF00501">
    <property type="entry name" value="AMP-binding"/>
    <property type="match status" value="1"/>
</dbReference>
<protein>
    <submittedName>
        <fullName evidence="6">Uncharacterized protein</fullName>
    </submittedName>
</protein>
<dbReference type="PROSITE" id="PS00455">
    <property type="entry name" value="AMP_BINDING"/>
    <property type="match status" value="1"/>
</dbReference>
<feature type="domain" description="AMP-binding enzyme C-terminal" evidence="5">
    <location>
        <begin position="410"/>
        <end position="485"/>
    </location>
</feature>
<organism evidence="6 7">
    <name type="scientific">Cherax quadricarinatus</name>
    <name type="common">Australian red claw crayfish</name>
    <dbReference type="NCBI Taxonomy" id="27406"/>
    <lineage>
        <taxon>Eukaryota</taxon>
        <taxon>Metazoa</taxon>
        <taxon>Ecdysozoa</taxon>
        <taxon>Arthropoda</taxon>
        <taxon>Crustacea</taxon>
        <taxon>Multicrustacea</taxon>
        <taxon>Malacostraca</taxon>
        <taxon>Eumalacostraca</taxon>
        <taxon>Eucarida</taxon>
        <taxon>Decapoda</taxon>
        <taxon>Pleocyemata</taxon>
        <taxon>Astacidea</taxon>
        <taxon>Parastacoidea</taxon>
        <taxon>Parastacidae</taxon>
        <taxon>Cherax</taxon>
    </lineage>
</organism>
<reference evidence="6 7" key="1">
    <citation type="journal article" date="2024" name="BMC Genomics">
        <title>Genome assembly of redclaw crayfish (Cherax quadricarinatus) provides insights into its immune adaptation and hypoxia tolerance.</title>
        <authorList>
            <person name="Liu Z."/>
            <person name="Zheng J."/>
            <person name="Li H."/>
            <person name="Fang K."/>
            <person name="Wang S."/>
            <person name="He J."/>
            <person name="Zhou D."/>
            <person name="Weng S."/>
            <person name="Chi M."/>
            <person name="Gu Z."/>
            <person name="He J."/>
            <person name="Li F."/>
            <person name="Wang M."/>
        </authorList>
    </citation>
    <scope>NUCLEOTIDE SEQUENCE [LARGE SCALE GENOMIC DNA]</scope>
    <source>
        <strain evidence="6">ZL_2023a</strain>
    </source>
</reference>
<dbReference type="InterPro" id="IPR045851">
    <property type="entry name" value="AMP-bd_C_sf"/>
</dbReference>
<dbReference type="EMBL" id="JARKIK010000061">
    <property type="protein sequence ID" value="KAK8731410.1"/>
    <property type="molecule type" value="Genomic_DNA"/>
</dbReference>
<evidence type="ECO:0000313" key="6">
    <source>
        <dbReference type="EMBL" id="KAK8731410.1"/>
    </source>
</evidence>
<name>A0AAW0WV90_CHEQU</name>
<dbReference type="Gene3D" id="3.40.50.980">
    <property type="match status" value="2"/>
</dbReference>
<dbReference type="Gene3D" id="2.30.38.10">
    <property type="entry name" value="Luciferase, Domain 3"/>
    <property type="match status" value="1"/>
</dbReference>
<dbReference type="FunFam" id="3.30.300.30:FF:000007">
    <property type="entry name" value="4-coumarate--CoA ligase 2"/>
    <property type="match status" value="1"/>
</dbReference>
<dbReference type="GO" id="GO:0004467">
    <property type="term" value="F:long-chain fatty acid-CoA ligase activity"/>
    <property type="evidence" value="ECO:0007669"/>
    <property type="project" value="TreeGrafter"/>
</dbReference>
<dbReference type="InterPro" id="IPR025110">
    <property type="entry name" value="AMP-bd_C"/>
</dbReference>
<proteinExistence type="inferred from homology"/>
<dbReference type="GO" id="GO:0005777">
    <property type="term" value="C:peroxisome"/>
    <property type="evidence" value="ECO:0007669"/>
    <property type="project" value="UniProtKB-SubCell"/>
</dbReference>
<feature type="domain" description="AMP-dependent synthetase/ligase" evidence="4">
    <location>
        <begin position="6"/>
        <end position="360"/>
    </location>
</feature>
<comment type="caution">
    <text evidence="6">The sequence shown here is derived from an EMBL/GenBank/DDBJ whole genome shotgun (WGS) entry which is preliminary data.</text>
</comment>
<evidence type="ECO:0000259" key="4">
    <source>
        <dbReference type="Pfam" id="PF00501"/>
    </source>
</evidence>
<evidence type="ECO:0000259" key="5">
    <source>
        <dbReference type="Pfam" id="PF13193"/>
    </source>
</evidence>
<dbReference type="PANTHER" id="PTHR24096:SF422">
    <property type="entry name" value="BCDNA.GH02901"/>
    <property type="match status" value="1"/>
</dbReference>
<evidence type="ECO:0000256" key="2">
    <source>
        <dbReference type="ARBA" id="ARBA00006432"/>
    </source>
</evidence>
<evidence type="ECO:0000313" key="7">
    <source>
        <dbReference type="Proteomes" id="UP001445076"/>
    </source>
</evidence>
<feature type="non-terminal residue" evidence="6">
    <location>
        <position position="1"/>
    </location>
</feature>
<dbReference type="AlphaFoldDB" id="A0AAW0WV90"/>
<comment type="subcellular location">
    <subcellularLocation>
        <location evidence="1">Peroxisome</location>
    </subcellularLocation>
</comment>
<dbReference type="SUPFAM" id="SSF56801">
    <property type="entry name" value="Acetyl-CoA synthetase-like"/>
    <property type="match status" value="1"/>
</dbReference>
<evidence type="ECO:0000256" key="3">
    <source>
        <dbReference type="ARBA" id="ARBA00023140"/>
    </source>
</evidence>
<keyword evidence="7" id="KW-1185">Reference proteome</keyword>
<comment type="similarity">
    <text evidence="2">Belongs to the ATP-dependent AMP-binding enzyme family.</text>
</comment>